<feature type="transmembrane region" description="Helical" evidence="14">
    <location>
        <begin position="71"/>
        <end position="91"/>
    </location>
</feature>
<accession>A0A939D9C0</accession>
<dbReference type="InterPro" id="IPR038377">
    <property type="entry name" value="Na/Glc_symporter_sf"/>
</dbReference>
<dbReference type="GO" id="GO:0006814">
    <property type="term" value="P:sodium ion transport"/>
    <property type="evidence" value="ECO:0007669"/>
    <property type="project" value="UniProtKB-KW"/>
</dbReference>
<dbReference type="GO" id="GO:0005886">
    <property type="term" value="C:plasma membrane"/>
    <property type="evidence" value="ECO:0007669"/>
    <property type="project" value="UniProtKB-SubCell"/>
</dbReference>
<feature type="transmembrane region" description="Helical" evidence="14">
    <location>
        <begin position="44"/>
        <end position="65"/>
    </location>
</feature>
<dbReference type="InterPro" id="IPR050277">
    <property type="entry name" value="Sodium:Solute_Symporter"/>
</dbReference>
<feature type="transmembrane region" description="Helical" evidence="14">
    <location>
        <begin position="6"/>
        <end position="23"/>
    </location>
</feature>
<evidence type="ECO:0000256" key="2">
    <source>
        <dbReference type="ARBA" id="ARBA00006434"/>
    </source>
</evidence>
<feature type="transmembrane region" description="Helical" evidence="14">
    <location>
        <begin position="125"/>
        <end position="143"/>
    </location>
</feature>
<comment type="similarity">
    <text evidence="2 13">Belongs to the sodium:solute symporter (SSF) (TC 2.A.21) family.</text>
</comment>
<comment type="caution">
    <text evidence="15">The sequence shown here is derived from an EMBL/GenBank/DDBJ whole genome shotgun (WGS) entry which is preliminary data.</text>
</comment>
<evidence type="ECO:0000313" key="16">
    <source>
        <dbReference type="Proteomes" id="UP000664545"/>
    </source>
</evidence>
<name>A0A939D9C0_CLOAM</name>
<dbReference type="Gene3D" id="1.20.1730.10">
    <property type="entry name" value="Sodium/glucose cotransporter"/>
    <property type="match status" value="1"/>
</dbReference>
<dbReference type="GO" id="GO:0015293">
    <property type="term" value="F:symporter activity"/>
    <property type="evidence" value="ECO:0007669"/>
    <property type="project" value="UniProtKB-KW"/>
</dbReference>
<gene>
    <name evidence="15" type="ORF">JYB65_10505</name>
</gene>
<evidence type="ECO:0000256" key="9">
    <source>
        <dbReference type="ARBA" id="ARBA00023065"/>
    </source>
</evidence>
<dbReference type="InterPro" id="IPR001734">
    <property type="entry name" value="Na/solute_symporter"/>
</dbReference>
<keyword evidence="5 14" id="KW-0812">Transmembrane</keyword>
<reference evidence="15" key="1">
    <citation type="submission" date="2021-02" db="EMBL/GenBank/DDBJ databases">
        <title>Abyssanaerobacter marinus gen.nov., sp., nov, anaerobic bacterium isolated from the Onnuri vent field of Indian Ocean and suggestion of Mogibacteriaceae fam. nov., and proposal of reclassification of ambiguous this family's genus member.</title>
        <authorList>
            <person name="Kim Y.J."/>
            <person name="Yang J.-A."/>
        </authorList>
    </citation>
    <scope>NUCLEOTIDE SEQUENCE</scope>
    <source>
        <strain evidence="15">DSM 2634</strain>
    </source>
</reference>
<keyword evidence="6" id="KW-0769">Symport</keyword>
<comment type="catalytic activity">
    <reaction evidence="12">
        <text>L-proline(in) + Na(+)(in) = L-proline(out) + Na(+)(out)</text>
        <dbReference type="Rhea" id="RHEA:28967"/>
        <dbReference type="ChEBI" id="CHEBI:29101"/>
        <dbReference type="ChEBI" id="CHEBI:60039"/>
    </reaction>
</comment>
<evidence type="ECO:0000256" key="7">
    <source>
        <dbReference type="ARBA" id="ARBA00022989"/>
    </source>
</evidence>
<evidence type="ECO:0000256" key="13">
    <source>
        <dbReference type="RuleBase" id="RU362091"/>
    </source>
</evidence>
<evidence type="ECO:0000256" key="8">
    <source>
        <dbReference type="ARBA" id="ARBA00023053"/>
    </source>
</evidence>
<keyword evidence="16" id="KW-1185">Reference proteome</keyword>
<evidence type="ECO:0000313" key="15">
    <source>
        <dbReference type="EMBL" id="MBN7773794.1"/>
    </source>
</evidence>
<feature type="transmembrane region" description="Helical" evidence="14">
    <location>
        <begin position="469"/>
        <end position="489"/>
    </location>
</feature>
<evidence type="ECO:0000256" key="4">
    <source>
        <dbReference type="ARBA" id="ARBA00022475"/>
    </source>
</evidence>
<dbReference type="PROSITE" id="PS50283">
    <property type="entry name" value="NA_SOLUT_SYMP_3"/>
    <property type="match status" value="1"/>
</dbReference>
<evidence type="ECO:0000256" key="1">
    <source>
        <dbReference type="ARBA" id="ARBA00004651"/>
    </source>
</evidence>
<keyword evidence="3" id="KW-0813">Transport</keyword>
<dbReference type="PANTHER" id="PTHR48086">
    <property type="entry name" value="SODIUM/PROLINE SYMPORTER-RELATED"/>
    <property type="match status" value="1"/>
</dbReference>
<dbReference type="EMBL" id="JAFJZZ010000004">
    <property type="protein sequence ID" value="MBN7773794.1"/>
    <property type="molecule type" value="Genomic_DNA"/>
</dbReference>
<feature type="transmembrane region" description="Helical" evidence="14">
    <location>
        <begin position="269"/>
        <end position="289"/>
    </location>
</feature>
<evidence type="ECO:0000256" key="3">
    <source>
        <dbReference type="ARBA" id="ARBA00022448"/>
    </source>
</evidence>
<feature type="transmembrane region" description="Helical" evidence="14">
    <location>
        <begin position="409"/>
        <end position="427"/>
    </location>
</feature>
<keyword evidence="11" id="KW-0739">Sodium transport</keyword>
<feature type="transmembrane region" description="Helical" evidence="14">
    <location>
        <begin position="163"/>
        <end position="180"/>
    </location>
</feature>
<dbReference type="RefSeq" id="WP_206582630.1">
    <property type="nucleotide sequence ID" value="NZ_JAFJZZ010000004.1"/>
</dbReference>
<evidence type="ECO:0000256" key="12">
    <source>
        <dbReference type="ARBA" id="ARBA00033708"/>
    </source>
</evidence>
<evidence type="ECO:0000256" key="6">
    <source>
        <dbReference type="ARBA" id="ARBA00022847"/>
    </source>
</evidence>
<feature type="transmembrane region" description="Helical" evidence="14">
    <location>
        <begin position="236"/>
        <end position="257"/>
    </location>
</feature>
<evidence type="ECO:0000256" key="11">
    <source>
        <dbReference type="ARBA" id="ARBA00023201"/>
    </source>
</evidence>
<organism evidence="15 16">
    <name type="scientific">Clostridium aminobutyricum</name>
    <dbReference type="NCBI Taxonomy" id="33953"/>
    <lineage>
        <taxon>Bacteria</taxon>
        <taxon>Bacillati</taxon>
        <taxon>Bacillota</taxon>
        <taxon>Clostridia</taxon>
        <taxon>Eubacteriales</taxon>
        <taxon>Clostridiaceae</taxon>
        <taxon>Clostridium</taxon>
    </lineage>
</organism>
<proteinExistence type="inferred from homology"/>
<feature type="transmembrane region" description="Helical" evidence="14">
    <location>
        <begin position="187"/>
        <end position="206"/>
    </location>
</feature>
<keyword evidence="7 14" id="KW-1133">Transmembrane helix</keyword>
<feature type="transmembrane region" description="Helical" evidence="14">
    <location>
        <begin position="328"/>
        <end position="354"/>
    </location>
</feature>
<protein>
    <submittedName>
        <fullName evidence="15">Sodium:solute symporter</fullName>
    </submittedName>
</protein>
<dbReference type="PANTHER" id="PTHR48086:SF3">
    <property type="entry name" value="SODIUM_PROLINE SYMPORTER"/>
    <property type="match status" value="1"/>
</dbReference>
<keyword evidence="9" id="KW-0406">Ion transport</keyword>
<keyword evidence="10 14" id="KW-0472">Membrane</keyword>
<dbReference type="AlphaFoldDB" id="A0A939D9C0"/>
<keyword evidence="8" id="KW-0915">Sodium</keyword>
<feature type="transmembrane region" description="Helical" evidence="14">
    <location>
        <begin position="439"/>
        <end position="463"/>
    </location>
</feature>
<keyword evidence="4" id="KW-1003">Cell membrane</keyword>
<evidence type="ECO:0000256" key="10">
    <source>
        <dbReference type="ARBA" id="ARBA00023136"/>
    </source>
</evidence>
<evidence type="ECO:0000256" key="5">
    <source>
        <dbReference type="ARBA" id="ARBA00022692"/>
    </source>
</evidence>
<dbReference type="Pfam" id="PF00474">
    <property type="entry name" value="SSF"/>
    <property type="match status" value="1"/>
</dbReference>
<feature type="transmembrane region" description="Helical" evidence="14">
    <location>
        <begin position="380"/>
        <end position="403"/>
    </location>
</feature>
<comment type="subcellular location">
    <subcellularLocation>
        <location evidence="1">Cell membrane</location>
        <topology evidence="1">Multi-pass membrane protein</topology>
    </subcellularLocation>
</comment>
<dbReference type="Proteomes" id="UP000664545">
    <property type="component" value="Unassembled WGS sequence"/>
</dbReference>
<evidence type="ECO:0000256" key="14">
    <source>
        <dbReference type="SAM" id="Phobius"/>
    </source>
</evidence>
<sequence>MTQLIATISLVVFILVMLGVGAFSARKAATMDGFLLGGRSVGPWISAFAYGTSYFSAVIFIGYAGMHGWNIGLGSMWIGVGNAFLGCWLAWKVLAKRTRRMTRTLDARTMPEFFSARYNSRGMKLFSAAVIFIFLIPYSASVYKGLGSMFSAIYGGADPKICMLLVAVLTGIYLVMGGYVATALNDFIQGIIMVGGLIAMILILVYSPQVGGFSQVIPRLEAVNPQLIDLTGGPSASFLLTNVLLTSFGVWGLPQMVHKYYAIKDESSIRIATIVSTVFSIIIGAGAYFTGSLSRLFLTPNADGTPNVVGGFDGVMPTLLMEALTSNVFSMVILSIIMLLLLSASMSTLAAVVLSSSSAVSVDLIEDIHPMISEKRQMQWMRLLCVIFVALSYFFATMNISFIVNLMSFSWGVVAGSFIGPFMWGIYSKKVTKAGAWAGLLSGLIVVGGAMIYLCSTIGFAAAKAFAPQMGVSAMIFSVIVVPMVSLFTKKYSDEFTTKVFTYHEPKVINRV</sequence>